<sequence>MSDWSFEGAGKIRTHGVAEIETFASPHDRPDTIADTPYQMDAPIRTLIVDDEPTAREVLSRYVERHATLETVSTCESAVEAANMLRERDVDLLLLDVEMPEMSGLELVRAVEDPPAVILVTASETYAVEAFGLGIVDYLVKPVRYARFLKAVTRVENQQLGQSGSAAPLSSSQEKASAMSSQADADRPDSNTLFFQEEGDLTRVRLAEVQYVEAEGDYMFIRTESSEHMVNTTMKKIEAKFPSDEFARVHRSYLVRLDQIDKIEDDTVLLGDTRVPIGPTYRERLLEKIQTL</sequence>
<comment type="caution">
    <text evidence="6">The sequence shown here is derived from an EMBL/GenBank/DDBJ whole genome shotgun (WGS) entry which is preliminary data.</text>
</comment>
<feature type="domain" description="HTH LytTR-type" evidence="5">
    <location>
        <begin position="204"/>
        <end position="291"/>
    </location>
</feature>
<dbReference type="Pfam" id="PF00072">
    <property type="entry name" value="Response_reg"/>
    <property type="match status" value="1"/>
</dbReference>
<evidence type="ECO:0000313" key="7">
    <source>
        <dbReference type="Proteomes" id="UP001155034"/>
    </source>
</evidence>
<reference evidence="6" key="1">
    <citation type="submission" date="2022-08" db="EMBL/GenBank/DDBJ databases">
        <title>Genomic Encyclopedia of Type Strains, Phase V (KMG-V): Genome sequencing to study the core and pangenomes of soil and plant-associated prokaryotes.</title>
        <authorList>
            <person name="Whitman W."/>
        </authorList>
    </citation>
    <scope>NUCLEOTIDE SEQUENCE</scope>
    <source>
        <strain evidence="6">SP2016B</strain>
    </source>
</reference>
<dbReference type="PANTHER" id="PTHR48111">
    <property type="entry name" value="REGULATOR OF RPOS"/>
    <property type="match status" value="1"/>
</dbReference>
<organism evidence="6 7">
    <name type="scientific">Salinibacter ruber</name>
    <dbReference type="NCBI Taxonomy" id="146919"/>
    <lineage>
        <taxon>Bacteria</taxon>
        <taxon>Pseudomonadati</taxon>
        <taxon>Rhodothermota</taxon>
        <taxon>Rhodothermia</taxon>
        <taxon>Rhodothermales</taxon>
        <taxon>Salinibacteraceae</taxon>
        <taxon>Salinibacter</taxon>
    </lineage>
</organism>
<dbReference type="RefSeq" id="WP_259084352.1">
    <property type="nucleotide sequence ID" value="NZ_JANTYZ010000032.1"/>
</dbReference>
<feature type="compositionally biased region" description="Low complexity" evidence="3">
    <location>
        <begin position="170"/>
        <end position="183"/>
    </location>
</feature>
<feature type="domain" description="Response regulatory" evidence="4">
    <location>
        <begin position="45"/>
        <end position="156"/>
    </location>
</feature>
<dbReference type="GO" id="GO:0000976">
    <property type="term" value="F:transcription cis-regulatory region binding"/>
    <property type="evidence" value="ECO:0007669"/>
    <property type="project" value="TreeGrafter"/>
</dbReference>
<dbReference type="SMART" id="SM00448">
    <property type="entry name" value="REC"/>
    <property type="match status" value="1"/>
</dbReference>
<dbReference type="SUPFAM" id="SSF52172">
    <property type="entry name" value="CheY-like"/>
    <property type="match status" value="1"/>
</dbReference>
<evidence type="ECO:0000256" key="3">
    <source>
        <dbReference type="SAM" id="MobiDB-lite"/>
    </source>
</evidence>
<dbReference type="GO" id="GO:0000156">
    <property type="term" value="F:phosphorelay response regulator activity"/>
    <property type="evidence" value="ECO:0007669"/>
    <property type="project" value="TreeGrafter"/>
</dbReference>
<dbReference type="PROSITE" id="PS50930">
    <property type="entry name" value="HTH_LYTTR"/>
    <property type="match status" value="1"/>
</dbReference>
<keyword evidence="2" id="KW-0597">Phosphoprotein</keyword>
<name>A0A9X2U4Z8_9BACT</name>
<gene>
    <name evidence="6" type="ORF">GGP82_003620</name>
</gene>
<dbReference type="Gene3D" id="3.40.50.2300">
    <property type="match status" value="1"/>
</dbReference>
<dbReference type="GO" id="GO:0032993">
    <property type="term" value="C:protein-DNA complex"/>
    <property type="evidence" value="ECO:0007669"/>
    <property type="project" value="TreeGrafter"/>
</dbReference>
<dbReference type="AlphaFoldDB" id="A0A9X2U4Z8"/>
<dbReference type="PROSITE" id="PS50110">
    <property type="entry name" value="RESPONSE_REGULATORY"/>
    <property type="match status" value="1"/>
</dbReference>
<accession>A0A9X2U4Z8</accession>
<feature type="modified residue" description="4-aspartylphosphate" evidence="2">
    <location>
        <position position="96"/>
    </location>
</feature>
<feature type="compositionally biased region" description="Polar residues" evidence="3">
    <location>
        <begin position="160"/>
        <end position="169"/>
    </location>
</feature>
<evidence type="ECO:0000256" key="2">
    <source>
        <dbReference type="PROSITE-ProRule" id="PRU00169"/>
    </source>
</evidence>
<dbReference type="SMART" id="SM00850">
    <property type="entry name" value="LytTR"/>
    <property type="match status" value="1"/>
</dbReference>
<dbReference type="PANTHER" id="PTHR48111:SF17">
    <property type="entry name" value="TRANSCRIPTIONAL REGULATORY PROTEIN YPDB"/>
    <property type="match status" value="1"/>
</dbReference>
<dbReference type="InterPro" id="IPR007492">
    <property type="entry name" value="LytTR_DNA-bd_dom"/>
</dbReference>
<feature type="region of interest" description="Disordered" evidence="3">
    <location>
        <begin position="160"/>
        <end position="190"/>
    </location>
</feature>
<dbReference type="Pfam" id="PF04397">
    <property type="entry name" value="LytTR"/>
    <property type="match status" value="1"/>
</dbReference>
<dbReference type="InterPro" id="IPR039420">
    <property type="entry name" value="WalR-like"/>
</dbReference>
<evidence type="ECO:0000259" key="5">
    <source>
        <dbReference type="PROSITE" id="PS50930"/>
    </source>
</evidence>
<proteinExistence type="predicted"/>
<dbReference type="EMBL" id="JANTYZ010000032">
    <property type="protein sequence ID" value="MCS3867036.1"/>
    <property type="molecule type" value="Genomic_DNA"/>
</dbReference>
<dbReference type="GO" id="GO:0005829">
    <property type="term" value="C:cytosol"/>
    <property type="evidence" value="ECO:0007669"/>
    <property type="project" value="TreeGrafter"/>
</dbReference>
<evidence type="ECO:0000256" key="1">
    <source>
        <dbReference type="ARBA" id="ARBA00023125"/>
    </source>
</evidence>
<dbReference type="InterPro" id="IPR011006">
    <property type="entry name" value="CheY-like_superfamily"/>
</dbReference>
<dbReference type="GO" id="GO:0006355">
    <property type="term" value="P:regulation of DNA-templated transcription"/>
    <property type="evidence" value="ECO:0007669"/>
    <property type="project" value="TreeGrafter"/>
</dbReference>
<dbReference type="Proteomes" id="UP001155034">
    <property type="component" value="Unassembled WGS sequence"/>
</dbReference>
<evidence type="ECO:0000313" key="6">
    <source>
        <dbReference type="EMBL" id="MCS3867036.1"/>
    </source>
</evidence>
<dbReference type="Gene3D" id="2.40.50.1020">
    <property type="entry name" value="LytTr DNA-binding domain"/>
    <property type="match status" value="1"/>
</dbReference>
<dbReference type="InterPro" id="IPR001789">
    <property type="entry name" value="Sig_transdc_resp-reg_receiver"/>
</dbReference>
<keyword evidence="1 6" id="KW-0238">DNA-binding</keyword>
<evidence type="ECO:0000259" key="4">
    <source>
        <dbReference type="PROSITE" id="PS50110"/>
    </source>
</evidence>
<protein>
    <submittedName>
        <fullName evidence="6">DNA-binding LytR/AlgR family response regulator</fullName>
    </submittedName>
</protein>